<evidence type="ECO:0000259" key="4">
    <source>
        <dbReference type="SMART" id="SM00093"/>
    </source>
</evidence>
<feature type="compositionally biased region" description="Low complexity" evidence="2">
    <location>
        <begin position="52"/>
        <end position="70"/>
    </location>
</feature>
<dbReference type="GO" id="GO:0004867">
    <property type="term" value="F:serine-type endopeptidase inhibitor activity"/>
    <property type="evidence" value="ECO:0007669"/>
    <property type="project" value="InterPro"/>
</dbReference>
<reference evidence="5" key="1">
    <citation type="submission" date="2019-03" db="EMBL/GenBank/DDBJ databases">
        <title>Lake Tanganyika Metagenome-Assembled Genomes (MAGs).</title>
        <authorList>
            <person name="Tran P."/>
        </authorList>
    </citation>
    <scope>NUCLEOTIDE SEQUENCE</scope>
    <source>
        <strain evidence="5">M_DeepCast_400m_m2_100</strain>
    </source>
</reference>
<proteinExistence type="inferred from homology"/>
<dbReference type="InterPro" id="IPR023796">
    <property type="entry name" value="Serpin_dom"/>
</dbReference>
<feature type="domain" description="Serpin" evidence="4">
    <location>
        <begin position="89"/>
        <end position="461"/>
    </location>
</feature>
<feature type="signal peptide" evidence="3">
    <location>
        <begin position="1"/>
        <end position="26"/>
    </location>
</feature>
<organism evidence="5 6">
    <name type="scientific">Eiseniibacteriota bacterium</name>
    <dbReference type="NCBI Taxonomy" id="2212470"/>
    <lineage>
        <taxon>Bacteria</taxon>
        <taxon>Candidatus Eiseniibacteriota</taxon>
    </lineage>
</organism>
<dbReference type="PANTHER" id="PTHR11461">
    <property type="entry name" value="SERINE PROTEASE INHIBITOR, SERPIN"/>
    <property type="match status" value="1"/>
</dbReference>
<evidence type="ECO:0000256" key="1">
    <source>
        <dbReference type="RuleBase" id="RU000411"/>
    </source>
</evidence>
<evidence type="ECO:0000313" key="6">
    <source>
        <dbReference type="Proteomes" id="UP000748308"/>
    </source>
</evidence>
<accession>A0A937XBG0</accession>
<dbReference type="SUPFAM" id="SSF56574">
    <property type="entry name" value="Serpins"/>
    <property type="match status" value="1"/>
</dbReference>
<evidence type="ECO:0000313" key="5">
    <source>
        <dbReference type="EMBL" id="MBM3317292.1"/>
    </source>
</evidence>
<sequence length="465" mass="50162">MMLWSKAKTVAAACAAALALAFPGSAAPRAAGGAPEPLAASSEVADGPKLPAEPVAPAGDAPAAATAARPEVTEADRAEAVKSVNAFAADLYKRLRTVDEFKGRNMFFSPYSISTALGMTYAGARENTAEVMRRTLRFTLEDARLHAALGGLARELNAAGREGAFRLSVANRLWGQEDWPLLPEFLGLVERDYGAGIELLDFRAGEGEPARRTINTWVEKQTQERIKDLIPRGIFDDETALVLTNAVYFKADWAAPFEKNATHEAAFRPAAGREVKVPTMYGRAQFGYAETEDLQLLEMDYLGERTSMVVLLPREVEGLAGLEEAISAESLDGLVAEIGRQEVEVFLPKFEFASGSVKLKETLSDLGMAEAFMRGVADFSGMNGIKPPLDGSMFIQEAVHKAFVAVDEKGTEAAAATAVIMGRATSVPPPAPVFRADRPFLFFIRDRFSGAMLFMGRVTDPTRNS</sequence>
<protein>
    <submittedName>
        <fullName evidence="5">Serpin family protein</fullName>
    </submittedName>
</protein>
<comment type="similarity">
    <text evidence="1">Belongs to the serpin family.</text>
</comment>
<dbReference type="GO" id="GO:0005615">
    <property type="term" value="C:extracellular space"/>
    <property type="evidence" value="ECO:0007669"/>
    <property type="project" value="InterPro"/>
</dbReference>
<keyword evidence="3" id="KW-0732">Signal</keyword>
<comment type="caution">
    <text evidence="5">The sequence shown here is derived from an EMBL/GenBank/DDBJ whole genome shotgun (WGS) entry which is preliminary data.</text>
</comment>
<dbReference type="InterPro" id="IPR042185">
    <property type="entry name" value="Serpin_sf_2"/>
</dbReference>
<dbReference type="PROSITE" id="PS00284">
    <property type="entry name" value="SERPIN"/>
    <property type="match status" value="1"/>
</dbReference>
<dbReference type="EMBL" id="VGIY01000102">
    <property type="protein sequence ID" value="MBM3317292.1"/>
    <property type="molecule type" value="Genomic_DNA"/>
</dbReference>
<dbReference type="Gene3D" id="2.30.39.10">
    <property type="entry name" value="Alpha-1-antitrypsin, domain 1"/>
    <property type="match status" value="1"/>
</dbReference>
<dbReference type="Proteomes" id="UP000748308">
    <property type="component" value="Unassembled WGS sequence"/>
</dbReference>
<evidence type="ECO:0000256" key="3">
    <source>
        <dbReference type="SAM" id="SignalP"/>
    </source>
</evidence>
<dbReference type="InterPro" id="IPR000215">
    <property type="entry name" value="Serpin_fam"/>
</dbReference>
<feature type="compositionally biased region" description="Low complexity" evidence="2">
    <location>
        <begin position="32"/>
        <end position="42"/>
    </location>
</feature>
<dbReference type="Gene3D" id="3.30.497.10">
    <property type="entry name" value="Antithrombin, subunit I, domain 2"/>
    <property type="match status" value="1"/>
</dbReference>
<dbReference type="PANTHER" id="PTHR11461:SF211">
    <property type="entry name" value="GH10112P-RELATED"/>
    <property type="match status" value="1"/>
</dbReference>
<dbReference type="InterPro" id="IPR023795">
    <property type="entry name" value="Serpin_CS"/>
</dbReference>
<feature type="region of interest" description="Disordered" evidence="2">
    <location>
        <begin position="32"/>
        <end position="71"/>
    </location>
</feature>
<evidence type="ECO:0000256" key="2">
    <source>
        <dbReference type="SAM" id="MobiDB-lite"/>
    </source>
</evidence>
<dbReference type="InterPro" id="IPR036186">
    <property type="entry name" value="Serpin_sf"/>
</dbReference>
<gene>
    <name evidence="5" type="ORF">FJY75_05525</name>
</gene>
<dbReference type="SMART" id="SM00093">
    <property type="entry name" value="SERPIN"/>
    <property type="match status" value="1"/>
</dbReference>
<dbReference type="CDD" id="cd19590">
    <property type="entry name" value="serpin_thermopin-like"/>
    <property type="match status" value="1"/>
</dbReference>
<dbReference type="AlphaFoldDB" id="A0A937XBG0"/>
<name>A0A937XBG0_UNCEI</name>
<feature type="chain" id="PRO_5037830983" evidence="3">
    <location>
        <begin position="27"/>
        <end position="465"/>
    </location>
</feature>
<dbReference type="Pfam" id="PF00079">
    <property type="entry name" value="Serpin"/>
    <property type="match status" value="1"/>
</dbReference>
<dbReference type="InterPro" id="IPR042178">
    <property type="entry name" value="Serpin_sf_1"/>
</dbReference>